<organism evidence="2 3">
    <name type="scientific">Paractinoplanes ovalisporus</name>
    <dbReference type="NCBI Taxonomy" id="2810368"/>
    <lineage>
        <taxon>Bacteria</taxon>
        <taxon>Bacillati</taxon>
        <taxon>Actinomycetota</taxon>
        <taxon>Actinomycetes</taxon>
        <taxon>Micromonosporales</taxon>
        <taxon>Micromonosporaceae</taxon>
        <taxon>Paractinoplanes</taxon>
    </lineage>
</organism>
<dbReference type="EMBL" id="JAENHP010000010">
    <property type="protein sequence ID" value="MBM2619441.1"/>
    <property type="molecule type" value="Genomic_DNA"/>
</dbReference>
<protein>
    <submittedName>
        <fullName evidence="2">Uncharacterized protein</fullName>
    </submittedName>
</protein>
<gene>
    <name evidence="2" type="ORF">JIG36_28195</name>
</gene>
<keyword evidence="1" id="KW-1133">Transmembrane helix</keyword>
<dbReference type="Proteomes" id="UP000632138">
    <property type="component" value="Unassembled WGS sequence"/>
</dbReference>
<keyword evidence="1" id="KW-0812">Transmembrane</keyword>
<feature type="transmembrane region" description="Helical" evidence="1">
    <location>
        <begin position="81"/>
        <end position="102"/>
    </location>
</feature>
<evidence type="ECO:0000313" key="2">
    <source>
        <dbReference type="EMBL" id="MBM2619441.1"/>
    </source>
</evidence>
<sequence length="118" mass="12963">MNRDFYTTLAQVLPVLLLAMMFDSGYLKRLRDQPRRLRHDVIFWSKPRVRAYTLLVVVVAVGSTALSLLVLAGALPDSVPLRTVLSAGALLVLATLLTRIGIDVYLATTSPSEEPPES</sequence>
<evidence type="ECO:0000313" key="3">
    <source>
        <dbReference type="Proteomes" id="UP000632138"/>
    </source>
</evidence>
<evidence type="ECO:0000256" key="1">
    <source>
        <dbReference type="SAM" id="Phobius"/>
    </source>
</evidence>
<accession>A0ABS2AHX7</accession>
<reference evidence="2 3" key="1">
    <citation type="submission" date="2021-01" db="EMBL/GenBank/DDBJ databases">
        <title>Actinoplanes sp. nov. LDG1-06 isolated from lichen.</title>
        <authorList>
            <person name="Saeng-In P."/>
            <person name="Phongsopitanun W."/>
            <person name="Kanchanasin P."/>
            <person name="Yuki M."/>
            <person name="Kudo T."/>
            <person name="Ohkuma M."/>
            <person name="Tanasupawat S."/>
        </authorList>
    </citation>
    <scope>NUCLEOTIDE SEQUENCE [LARGE SCALE GENOMIC DNA]</scope>
    <source>
        <strain evidence="2 3">LDG1-06</strain>
    </source>
</reference>
<dbReference type="RefSeq" id="WP_203379429.1">
    <property type="nucleotide sequence ID" value="NZ_JAENHP010000010.1"/>
</dbReference>
<feature type="transmembrane region" description="Helical" evidence="1">
    <location>
        <begin position="12"/>
        <end position="30"/>
    </location>
</feature>
<keyword evidence="1" id="KW-0472">Membrane</keyword>
<proteinExistence type="predicted"/>
<feature type="transmembrane region" description="Helical" evidence="1">
    <location>
        <begin position="51"/>
        <end position="75"/>
    </location>
</feature>
<name>A0ABS2AHX7_9ACTN</name>
<keyword evidence="3" id="KW-1185">Reference proteome</keyword>
<comment type="caution">
    <text evidence="2">The sequence shown here is derived from an EMBL/GenBank/DDBJ whole genome shotgun (WGS) entry which is preliminary data.</text>
</comment>